<sequence length="262" mass="30142">MALDIAIQIVNYKTKKYLIKSLKDVFDDLSNCTFTYKINILDNCSGDDLSDLELEFKENKNIAFYYSNKNLGFGAGHNLLAKKSSSKYILLLNPDIEFIEEDTIKRLMEKAEKSDDIKVVGPKLIGKDGKVQVYDHGELHGFTAWVINNAGNAYWKDRSVEGEVAWVSGAVFLIKRSAFEKVGGFDENYFLYKEEEDLCLGIRKLGGKIMYVPDIKLEHYNSVVAKKANFMPASKIYYVKKHYKNPVKRYLLERLQRILYPD</sequence>
<keyword evidence="3" id="KW-1185">Reference proteome</keyword>
<keyword evidence="2" id="KW-0808">Transferase</keyword>
<name>A0A4P7C144_9GAMM</name>
<protein>
    <submittedName>
        <fullName evidence="2">Glycosyltransferase family 2 protein</fullName>
    </submittedName>
</protein>
<dbReference type="KEGG" id="nwr:E3U44_08245"/>
<dbReference type="InterPro" id="IPR001173">
    <property type="entry name" value="Glyco_trans_2-like"/>
</dbReference>
<evidence type="ECO:0000313" key="2">
    <source>
        <dbReference type="EMBL" id="QBQ54496.1"/>
    </source>
</evidence>
<dbReference type="EMBL" id="CP038033">
    <property type="protein sequence ID" value="QBQ54496.1"/>
    <property type="molecule type" value="Genomic_DNA"/>
</dbReference>
<dbReference type="Pfam" id="PF00535">
    <property type="entry name" value="Glycos_transf_2"/>
    <property type="match status" value="1"/>
</dbReference>
<dbReference type="Gene3D" id="3.90.550.10">
    <property type="entry name" value="Spore Coat Polysaccharide Biosynthesis Protein SpsA, Chain A"/>
    <property type="match status" value="1"/>
</dbReference>
<dbReference type="GO" id="GO:0016740">
    <property type="term" value="F:transferase activity"/>
    <property type="evidence" value="ECO:0007669"/>
    <property type="project" value="UniProtKB-KW"/>
</dbReference>
<dbReference type="SUPFAM" id="SSF53448">
    <property type="entry name" value="Nucleotide-diphospho-sugar transferases"/>
    <property type="match status" value="1"/>
</dbReference>
<feature type="domain" description="Glycosyltransferase 2-like" evidence="1">
    <location>
        <begin position="9"/>
        <end position="182"/>
    </location>
</feature>
<evidence type="ECO:0000313" key="3">
    <source>
        <dbReference type="Proteomes" id="UP000294325"/>
    </source>
</evidence>
<organism evidence="2 3">
    <name type="scientific">Nitrosococcus wardiae</name>
    <dbReference type="NCBI Taxonomy" id="1814290"/>
    <lineage>
        <taxon>Bacteria</taxon>
        <taxon>Pseudomonadati</taxon>
        <taxon>Pseudomonadota</taxon>
        <taxon>Gammaproteobacteria</taxon>
        <taxon>Chromatiales</taxon>
        <taxon>Chromatiaceae</taxon>
        <taxon>Nitrosococcus</taxon>
    </lineage>
</organism>
<dbReference type="PANTHER" id="PTHR43179:SF7">
    <property type="entry name" value="RHAMNOSYLTRANSFERASE WBBL"/>
    <property type="match status" value="1"/>
</dbReference>
<dbReference type="PANTHER" id="PTHR43179">
    <property type="entry name" value="RHAMNOSYLTRANSFERASE WBBL"/>
    <property type="match status" value="1"/>
</dbReference>
<dbReference type="OrthoDB" id="9771846at2"/>
<dbReference type="InterPro" id="IPR029044">
    <property type="entry name" value="Nucleotide-diphossugar_trans"/>
</dbReference>
<reference evidence="2 3" key="1">
    <citation type="submission" date="2019-03" db="EMBL/GenBank/DDBJ databases">
        <title>The genome sequence of Nitrosococcus wardiae strain D1FHST reveals the archetypal metabolic capacity of ammonia-oxidizing Gammaproteobacteria.</title>
        <authorList>
            <person name="Wang L."/>
            <person name="Lim C.K."/>
            <person name="Hanson T.E."/>
            <person name="Dang H."/>
            <person name="Klotz M.G."/>
        </authorList>
    </citation>
    <scope>NUCLEOTIDE SEQUENCE [LARGE SCALE GENOMIC DNA]</scope>
    <source>
        <strain evidence="2 3">D1FHS</strain>
    </source>
</reference>
<dbReference type="CDD" id="cd04186">
    <property type="entry name" value="GT_2_like_c"/>
    <property type="match status" value="1"/>
</dbReference>
<accession>A0A4P7C144</accession>
<dbReference type="AlphaFoldDB" id="A0A4P7C144"/>
<proteinExistence type="predicted"/>
<evidence type="ECO:0000259" key="1">
    <source>
        <dbReference type="Pfam" id="PF00535"/>
    </source>
</evidence>
<gene>
    <name evidence="2" type="ORF">E3U44_08245</name>
</gene>
<dbReference type="Proteomes" id="UP000294325">
    <property type="component" value="Chromosome"/>
</dbReference>
<dbReference type="RefSeq" id="WP_134357693.1">
    <property type="nucleotide sequence ID" value="NZ_CP038033.1"/>
</dbReference>